<evidence type="ECO:0000256" key="1">
    <source>
        <dbReference type="SAM" id="Phobius"/>
    </source>
</evidence>
<reference evidence="2 3" key="1">
    <citation type="journal article" date="2023" name="Commun. Biol.">
        <title>Genome analysis of Parmales, the sister group of diatoms, reveals the evolutionary specialization of diatoms from phago-mixotrophs to photoautotrophs.</title>
        <authorList>
            <person name="Ban H."/>
            <person name="Sato S."/>
            <person name="Yoshikawa S."/>
            <person name="Yamada K."/>
            <person name="Nakamura Y."/>
            <person name="Ichinomiya M."/>
            <person name="Sato N."/>
            <person name="Blanc-Mathieu R."/>
            <person name="Endo H."/>
            <person name="Kuwata A."/>
            <person name="Ogata H."/>
        </authorList>
    </citation>
    <scope>NUCLEOTIDE SEQUENCE [LARGE SCALE GENOMIC DNA]</scope>
</reference>
<name>A0ABQ6MMG4_9STRA</name>
<accession>A0ABQ6MMG4</accession>
<sequence>MEPLMACQEILEFMNKIHQDPLARTDSHSSEWRHNTLISPYRYPSPLFLMLFFTAVISLPVAIPIVAYLYLNMRWRMFVAQWHRRNHNQTHPHPNSIGLLHLGEGSI</sequence>
<organism evidence="2 3">
    <name type="scientific">Tetraparma gracilis</name>
    <dbReference type="NCBI Taxonomy" id="2962635"/>
    <lineage>
        <taxon>Eukaryota</taxon>
        <taxon>Sar</taxon>
        <taxon>Stramenopiles</taxon>
        <taxon>Ochrophyta</taxon>
        <taxon>Bolidophyceae</taxon>
        <taxon>Parmales</taxon>
        <taxon>Triparmaceae</taxon>
        <taxon>Tetraparma</taxon>
    </lineage>
</organism>
<keyword evidence="1" id="KW-0472">Membrane</keyword>
<evidence type="ECO:0000313" key="2">
    <source>
        <dbReference type="EMBL" id="GMI28563.1"/>
    </source>
</evidence>
<gene>
    <name evidence="2" type="ORF">TeGR_g4036</name>
</gene>
<protein>
    <submittedName>
        <fullName evidence="2">Uncharacterized protein</fullName>
    </submittedName>
</protein>
<dbReference type="Proteomes" id="UP001165060">
    <property type="component" value="Unassembled WGS sequence"/>
</dbReference>
<evidence type="ECO:0000313" key="3">
    <source>
        <dbReference type="Proteomes" id="UP001165060"/>
    </source>
</evidence>
<feature type="transmembrane region" description="Helical" evidence="1">
    <location>
        <begin position="47"/>
        <end position="71"/>
    </location>
</feature>
<proteinExistence type="predicted"/>
<comment type="caution">
    <text evidence="2">The sequence shown here is derived from an EMBL/GenBank/DDBJ whole genome shotgun (WGS) entry which is preliminary data.</text>
</comment>
<keyword evidence="3" id="KW-1185">Reference proteome</keyword>
<keyword evidence="1" id="KW-0812">Transmembrane</keyword>
<keyword evidence="1" id="KW-1133">Transmembrane helix</keyword>
<dbReference type="EMBL" id="BRYB01002982">
    <property type="protein sequence ID" value="GMI28563.1"/>
    <property type="molecule type" value="Genomic_DNA"/>
</dbReference>